<proteinExistence type="predicted"/>
<dbReference type="EMBL" id="ACBY02000064">
    <property type="protein sequence ID" value="EFB74649.1"/>
    <property type="molecule type" value="Genomic_DNA"/>
</dbReference>
<name>D1PRN2_9FIRM</name>
<reference evidence="1" key="1">
    <citation type="submission" date="2009-12" db="EMBL/GenBank/DDBJ databases">
        <authorList>
            <person name="Weinstock G."/>
            <person name="Sodergren E."/>
            <person name="Clifton S."/>
            <person name="Fulton L."/>
            <person name="Fulton B."/>
            <person name="Courtney L."/>
            <person name="Fronick C."/>
            <person name="Harrison M."/>
            <person name="Strong C."/>
            <person name="Farmer C."/>
            <person name="Delahaunty K."/>
            <person name="Markovic C."/>
            <person name="Hall O."/>
            <person name="Minx P."/>
            <person name="Tomlinson C."/>
            <person name="Mitreva M."/>
            <person name="Nelson J."/>
            <person name="Hou S."/>
            <person name="Wollam A."/>
            <person name="Pepin K.H."/>
            <person name="Johnson M."/>
            <person name="Bhonagiri V."/>
            <person name="Nash W.E."/>
            <person name="Warren W."/>
            <person name="Chinwalla A."/>
            <person name="Mardis E.R."/>
            <person name="Wilson R.K."/>
        </authorList>
    </citation>
    <scope>NUCLEOTIDE SEQUENCE [LARGE SCALE GENOMIC DNA]</scope>
    <source>
        <strain evidence="1">DSM 15176</strain>
    </source>
</reference>
<dbReference type="AlphaFoldDB" id="D1PRN2"/>
<sequence length="49" mass="5947">MRPERDTVSGFLPKIVPDLWKTKTRKKLLSEYSRVFQLNKDRERTCHEI</sequence>
<accession>D1PRN2</accession>
<evidence type="ECO:0000313" key="2">
    <source>
        <dbReference type="Proteomes" id="UP000003438"/>
    </source>
</evidence>
<dbReference type="Proteomes" id="UP000003438">
    <property type="component" value="Unassembled WGS sequence"/>
</dbReference>
<organism evidence="1 2">
    <name type="scientific">Subdoligranulum variabile DSM 15176</name>
    <dbReference type="NCBI Taxonomy" id="411471"/>
    <lineage>
        <taxon>Bacteria</taxon>
        <taxon>Bacillati</taxon>
        <taxon>Bacillota</taxon>
        <taxon>Clostridia</taxon>
        <taxon>Eubacteriales</taxon>
        <taxon>Oscillospiraceae</taxon>
        <taxon>Subdoligranulum</taxon>
    </lineage>
</organism>
<dbReference type="HOGENOM" id="CLU_3141465_0_0_9"/>
<gene>
    <name evidence="1" type="ORF">SUBVAR_07117</name>
</gene>
<comment type="caution">
    <text evidence="1">The sequence shown here is derived from an EMBL/GenBank/DDBJ whole genome shotgun (WGS) entry which is preliminary data.</text>
</comment>
<evidence type="ECO:0000313" key="1">
    <source>
        <dbReference type="EMBL" id="EFB74649.1"/>
    </source>
</evidence>
<dbReference type="STRING" id="411471.SUBVAR_07117"/>
<protein>
    <submittedName>
        <fullName evidence="1">Uncharacterized protein</fullName>
    </submittedName>
</protein>
<keyword evidence="2" id="KW-1185">Reference proteome</keyword>